<feature type="region of interest" description="Disordered" evidence="1">
    <location>
        <begin position="32"/>
        <end position="319"/>
    </location>
</feature>
<evidence type="ECO:0000313" key="4">
    <source>
        <dbReference type="RefSeq" id="XP_033530766.1"/>
    </source>
</evidence>
<dbReference type="RefSeq" id="XP_033530766.1">
    <property type="nucleotide sequence ID" value="XM_033674089.1"/>
</dbReference>
<gene>
    <name evidence="2 4" type="ORF">P152DRAFT_170490</name>
</gene>
<reference evidence="4" key="3">
    <citation type="submission" date="2025-04" db="UniProtKB">
        <authorList>
            <consortium name="RefSeq"/>
        </authorList>
    </citation>
    <scope>IDENTIFICATION</scope>
    <source>
        <strain evidence="4">CBS 781.70</strain>
    </source>
</reference>
<feature type="compositionally biased region" description="Basic and acidic residues" evidence="1">
    <location>
        <begin position="278"/>
        <end position="291"/>
    </location>
</feature>
<feature type="compositionally biased region" description="Basic and acidic residues" evidence="1">
    <location>
        <begin position="94"/>
        <end position="105"/>
    </location>
</feature>
<feature type="compositionally biased region" description="Acidic residues" evidence="1">
    <location>
        <begin position="47"/>
        <end position="57"/>
    </location>
</feature>
<protein>
    <submittedName>
        <fullName evidence="2 4">Uncharacterized protein</fullName>
    </submittedName>
</protein>
<name>A0A6G1FTD1_9PEZI</name>
<reference evidence="2 4" key="1">
    <citation type="submission" date="2020-01" db="EMBL/GenBank/DDBJ databases">
        <authorList>
            <consortium name="DOE Joint Genome Institute"/>
            <person name="Haridas S."/>
            <person name="Albert R."/>
            <person name="Binder M."/>
            <person name="Bloem J."/>
            <person name="Labutti K."/>
            <person name="Salamov A."/>
            <person name="Andreopoulos B."/>
            <person name="Baker S.E."/>
            <person name="Barry K."/>
            <person name="Bills G."/>
            <person name="Bluhm B.H."/>
            <person name="Cannon C."/>
            <person name="Castanera R."/>
            <person name="Culley D.E."/>
            <person name="Daum C."/>
            <person name="Ezra D."/>
            <person name="Gonzalez J.B."/>
            <person name="Henrissat B."/>
            <person name="Kuo A."/>
            <person name="Liang C."/>
            <person name="Lipzen A."/>
            <person name="Lutzoni F."/>
            <person name="Magnuson J."/>
            <person name="Mondo S."/>
            <person name="Nolan M."/>
            <person name="Ohm R."/>
            <person name="Pangilinan J."/>
            <person name="Park H.-J."/>
            <person name="Ramirez L."/>
            <person name="Alfaro M."/>
            <person name="Sun H."/>
            <person name="Tritt A."/>
            <person name="Yoshinaga Y."/>
            <person name="Zwiers L.-H."/>
            <person name="Turgeon B.G."/>
            <person name="Goodwin S.B."/>
            <person name="Spatafora J.W."/>
            <person name="Crous P.W."/>
            <person name="Grigoriev I.V."/>
        </authorList>
    </citation>
    <scope>NUCLEOTIDE SEQUENCE</scope>
    <source>
        <strain evidence="2 4">CBS 781.70</strain>
    </source>
</reference>
<feature type="compositionally biased region" description="Polar residues" evidence="1">
    <location>
        <begin position="32"/>
        <end position="46"/>
    </location>
</feature>
<dbReference type="Proteomes" id="UP000504638">
    <property type="component" value="Unplaced"/>
</dbReference>
<feature type="compositionally biased region" description="Basic and acidic residues" evidence="1">
    <location>
        <begin position="251"/>
        <end position="260"/>
    </location>
</feature>
<evidence type="ECO:0000313" key="3">
    <source>
        <dbReference type="Proteomes" id="UP000504638"/>
    </source>
</evidence>
<feature type="compositionally biased region" description="Basic and acidic residues" evidence="1">
    <location>
        <begin position="189"/>
        <end position="203"/>
    </location>
</feature>
<accession>A0A6G1FTD1</accession>
<proteinExistence type="predicted"/>
<keyword evidence="3" id="KW-1185">Reference proteome</keyword>
<dbReference type="AlphaFoldDB" id="A0A6G1FTD1"/>
<reference evidence="4" key="2">
    <citation type="submission" date="2020-04" db="EMBL/GenBank/DDBJ databases">
        <authorList>
            <consortium name="NCBI Genome Project"/>
        </authorList>
    </citation>
    <scope>NUCLEOTIDE SEQUENCE</scope>
    <source>
        <strain evidence="4">CBS 781.70</strain>
    </source>
</reference>
<feature type="compositionally biased region" description="Basic residues" evidence="1">
    <location>
        <begin position="233"/>
        <end position="247"/>
    </location>
</feature>
<evidence type="ECO:0000256" key="1">
    <source>
        <dbReference type="SAM" id="MobiDB-lite"/>
    </source>
</evidence>
<organism evidence="2">
    <name type="scientific">Eremomyces bilateralis CBS 781.70</name>
    <dbReference type="NCBI Taxonomy" id="1392243"/>
    <lineage>
        <taxon>Eukaryota</taxon>
        <taxon>Fungi</taxon>
        <taxon>Dikarya</taxon>
        <taxon>Ascomycota</taxon>
        <taxon>Pezizomycotina</taxon>
        <taxon>Dothideomycetes</taxon>
        <taxon>Dothideomycetes incertae sedis</taxon>
        <taxon>Eremomycetales</taxon>
        <taxon>Eremomycetaceae</taxon>
        <taxon>Eremomyces</taxon>
    </lineage>
</organism>
<dbReference type="EMBL" id="ML975175">
    <property type="protein sequence ID" value="KAF1809135.1"/>
    <property type="molecule type" value="Genomic_DNA"/>
</dbReference>
<evidence type="ECO:0000313" key="2">
    <source>
        <dbReference type="EMBL" id="KAF1809135.1"/>
    </source>
</evidence>
<sequence>MSWSVSDLSNYSAMEVGVFVADHTRLSFESLVPSTETAESSSLQPSEETDSIADENYDPLINPSFLEQRKRVRSSSRTTPSTDIDVALGTRSQHQMDRQPPEKPRPAKRSRRSRSSEAPLSVTAVPDPGVDCSGRRETPSMFHRVGREQSGSVDAEASPQDSDERDAADTSAGPRPASSPRAIRAYQRRATDDPIHEHSRLGDTADYGRGCGTDEEHAVDDDDHGTRSPKPPPGRRHRGKIQRRRRPFQSDAERNTRTLARDQQIPRFLSSPHPDSSAPRRDDSGPQDSDKSAPFTMARHTVVDISLRPTPGTLSWQLR</sequence>
<dbReference type="GeneID" id="54414659"/>